<dbReference type="PROSITE" id="PS50021">
    <property type="entry name" value="CH"/>
    <property type="match status" value="1"/>
</dbReference>
<evidence type="ECO:0000256" key="4">
    <source>
        <dbReference type="ARBA" id="ARBA00023069"/>
    </source>
</evidence>
<proteinExistence type="predicted"/>
<reference evidence="8 9" key="1">
    <citation type="journal article" date="2023" name="Commun. Biol.">
        <title>Genome analysis of Parmales, the sister group of diatoms, reveals the evolutionary specialization of diatoms from phago-mixotrophs to photoautotrophs.</title>
        <authorList>
            <person name="Ban H."/>
            <person name="Sato S."/>
            <person name="Yoshikawa S."/>
            <person name="Yamada K."/>
            <person name="Nakamura Y."/>
            <person name="Ichinomiya M."/>
            <person name="Sato N."/>
            <person name="Blanc-Mathieu R."/>
            <person name="Endo H."/>
            <person name="Kuwata A."/>
            <person name="Ogata H."/>
        </authorList>
    </citation>
    <scope>NUCLEOTIDE SEQUENCE [LARGE SCALE GENOMIC DNA]</scope>
</reference>
<organism evidence="8 9">
    <name type="scientific">Tetraparma gracilis</name>
    <dbReference type="NCBI Taxonomy" id="2962635"/>
    <lineage>
        <taxon>Eukaryota</taxon>
        <taxon>Sar</taxon>
        <taxon>Stramenopiles</taxon>
        <taxon>Ochrophyta</taxon>
        <taxon>Bolidophyceae</taxon>
        <taxon>Parmales</taxon>
        <taxon>Triparmaceae</taxon>
        <taxon>Tetraparma</taxon>
    </lineage>
</organism>
<dbReference type="Pfam" id="PF22544">
    <property type="entry name" value="HYDIN_VesB_CFA65-like_Ig"/>
    <property type="match status" value="1"/>
</dbReference>
<dbReference type="InterPro" id="IPR053879">
    <property type="entry name" value="HYDIN_VesB_CFA65-like_Ig"/>
</dbReference>
<evidence type="ECO:0000256" key="6">
    <source>
        <dbReference type="SAM" id="MobiDB-lite"/>
    </source>
</evidence>
<evidence type="ECO:0000313" key="8">
    <source>
        <dbReference type="EMBL" id="GMI51223.1"/>
    </source>
</evidence>
<keyword evidence="3" id="KW-0963">Cytoplasm</keyword>
<dbReference type="InterPro" id="IPR001715">
    <property type="entry name" value="CH_dom"/>
</dbReference>
<sequence>MPQNFAVTNDLPRTVIVALGKLDAEVESSGPASQVVPAGSTAGFDVKFSCAHEGKVKKTVQYVVNGRHTFKFTVLATVVPVSLTLDTEQLMMSFPEQSLDPSVCSTVTLNNPGNAPAEFMWTSRRAFVVKPDRGTVPAFGSLECEVTWTPSPAFKNDEVLSLHVPGGEEVELPVKGALQEAKCKFTTKEVDCGQLAVGIDSERVVTVKNIGKSPAIVFVDNFPEGTGITCKPEKARIPIGQVQEFTVTVKPPMPRIYQDIGMTLAVRGGKLLRIPITAESVVPKVTLEQENFDFERVVIGNTIRMPVSLTNEGTIPASLTLDLSKYSDFSLNELKKLKDFGMDAAPATSLDSLDPVYLGRGDDDEEPHKWRVTVDAGSSFSLELAYKPTSVASHDFSLPLMFQGIPADSSLRRTVTATGVTPRLVMSSTTCDFEDKVVQRDPGRRIPYTKELTFTNDSPDGISWELDDNALRPVSTGDGGNITATALWFVSPKRGNLSPGEQVTVRVTFSPQEDVDYETELPLYLADQEDKSRPYLKLALRGSGVYPRITFSTEEVFLPTVPLNVVSRAKIWVVNDGYDNLDLTHKLPLNCQIPLDVEFPQGKNIGMGTDRIPVIISYSSDKPVALNTKLEFYDADGSCYAINVIGAADNSVFTNYPFISSYADNYKFFTMDGSPVCLYDKKQVLAMQQLESKQKELDRLEKRKQTEREMAELAAANSAPESKSKNKRGGGEEKKEDSAAKKKPKKTVLSMATLLTQTEADPNAGIDVEKEDYKVQDEDISALKMWLNANVMVAPIVNFPGDFLDTNGKIGIDAIELMCGKKIPGKVKKLSTNKSEHVTQLLGQYRELMLFMKQHGGLLAGVRPENLLQRNHFVQAKEEDALSGPTRVTAAQLKARKSSWEKDHSETNKEAWASLMYQAIRVFVLGRVTPKGMAALPGVLMPATAKGKDGKKGIDTELEGSNLYSLGESCLLKWVSYHVNQNMTGSVMKKRVTNFESDFADGAVLCHLLANHLPQFTQEGGLLHGFPTCSETTTLEKADVRAANMKRVLEVFKLCKMNFGATAENLLRPTARLMV</sequence>
<accession>A0ABQ6NA92</accession>
<dbReference type="InterPro" id="IPR013783">
    <property type="entry name" value="Ig-like_fold"/>
</dbReference>
<dbReference type="Pfam" id="PF00307">
    <property type="entry name" value="CH"/>
    <property type="match status" value="1"/>
</dbReference>
<dbReference type="InterPro" id="IPR056343">
    <property type="entry name" value="CFAP47_dom"/>
</dbReference>
<keyword evidence="4" id="KW-0969">Cilium</keyword>
<gene>
    <name evidence="8" type="ORF">TeGR_g13813</name>
</gene>
<dbReference type="PANTHER" id="PTHR45912:SF3">
    <property type="entry name" value="CILIA- AND FLAGELLA-ASSOCIATED PROTEIN 47"/>
    <property type="match status" value="1"/>
</dbReference>
<keyword evidence="9" id="KW-1185">Reference proteome</keyword>
<name>A0ABQ6NA92_9STRA</name>
<comment type="caution">
    <text evidence="8">The sequence shown here is derived from an EMBL/GenBank/DDBJ whole genome shotgun (WGS) entry which is preliminary data.</text>
</comment>
<evidence type="ECO:0000313" key="9">
    <source>
        <dbReference type="Proteomes" id="UP001165060"/>
    </source>
</evidence>
<feature type="region of interest" description="Disordered" evidence="6">
    <location>
        <begin position="710"/>
        <end position="747"/>
    </location>
</feature>
<keyword evidence="5" id="KW-0966">Cell projection</keyword>
<dbReference type="SUPFAM" id="SSF47576">
    <property type="entry name" value="Calponin-homology domain, CH-domain"/>
    <property type="match status" value="1"/>
</dbReference>
<protein>
    <recommendedName>
        <fullName evidence="7">Calponin-homology (CH) domain-containing protein</fullName>
    </recommendedName>
</protein>
<dbReference type="Pfam" id="PF24529">
    <property type="entry name" value="CFAP47"/>
    <property type="match status" value="1"/>
</dbReference>
<feature type="domain" description="Calponin-homology (CH)" evidence="7">
    <location>
        <begin position="965"/>
        <end position="1075"/>
    </location>
</feature>
<dbReference type="EMBL" id="BRYB01006537">
    <property type="protein sequence ID" value="GMI51223.1"/>
    <property type="molecule type" value="Genomic_DNA"/>
</dbReference>
<evidence type="ECO:0000256" key="3">
    <source>
        <dbReference type="ARBA" id="ARBA00022490"/>
    </source>
</evidence>
<feature type="compositionally biased region" description="Basic and acidic residues" evidence="6">
    <location>
        <begin position="729"/>
        <end position="740"/>
    </location>
</feature>
<comment type="subcellular location">
    <subcellularLocation>
        <location evidence="1">Cell projection</location>
        <location evidence="1">Cilium</location>
    </subcellularLocation>
    <subcellularLocation>
        <location evidence="2">Cytoplasm</location>
    </subcellularLocation>
</comment>
<evidence type="ECO:0000256" key="5">
    <source>
        <dbReference type="ARBA" id="ARBA00023273"/>
    </source>
</evidence>
<feature type="non-terminal residue" evidence="8">
    <location>
        <position position="1075"/>
    </location>
</feature>
<evidence type="ECO:0000259" key="7">
    <source>
        <dbReference type="PROSITE" id="PS50021"/>
    </source>
</evidence>
<dbReference type="Gene3D" id="1.10.418.10">
    <property type="entry name" value="Calponin-like domain"/>
    <property type="match status" value="1"/>
</dbReference>
<evidence type="ECO:0000256" key="1">
    <source>
        <dbReference type="ARBA" id="ARBA00004138"/>
    </source>
</evidence>
<evidence type="ECO:0000256" key="2">
    <source>
        <dbReference type="ARBA" id="ARBA00004496"/>
    </source>
</evidence>
<dbReference type="Proteomes" id="UP001165060">
    <property type="component" value="Unassembled WGS sequence"/>
</dbReference>
<dbReference type="PANTHER" id="PTHR45912">
    <property type="entry name" value="CILIA- AND FLAGELLA-ASSOCIATED PROTEIN 47"/>
    <property type="match status" value="1"/>
</dbReference>
<dbReference type="InterPro" id="IPR036872">
    <property type="entry name" value="CH_dom_sf"/>
</dbReference>
<dbReference type="Gene3D" id="2.60.40.10">
    <property type="entry name" value="Immunoglobulins"/>
    <property type="match status" value="4"/>
</dbReference>